<accession>A0ABD5FFH3</accession>
<sequence length="74" mass="9021">AHQFNIHPITLKKYLQMTEEDLCQMDQPRNYKKRKTVMDDYLNIIFKMMQDGHPDDIIYFYLRYSGCDKNQKTV</sequence>
<gene>
    <name evidence="1" type="ORF">P7D79_23375</name>
</gene>
<evidence type="ECO:0000313" key="2">
    <source>
        <dbReference type="Proteomes" id="UP001264335"/>
    </source>
</evidence>
<dbReference type="AlphaFoldDB" id="A0ABD5FFH3"/>
<reference evidence="1 2" key="1">
    <citation type="submission" date="2023-03" db="EMBL/GenBank/DDBJ databases">
        <authorList>
            <person name="Shen W."/>
            <person name="Cai J."/>
        </authorList>
    </citation>
    <scope>NUCLEOTIDE SEQUENCE [LARGE SCALE GENOMIC DNA]</scope>
    <source>
        <strain evidence="1 2">Y2</strain>
    </source>
</reference>
<feature type="non-terminal residue" evidence="1">
    <location>
        <position position="1"/>
    </location>
</feature>
<protein>
    <recommendedName>
        <fullName evidence="3">IS21 family transposase</fullName>
    </recommendedName>
</protein>
<feature type="non-terminal residue" evidence="1">
    <location>
        <position position="74"/>
    </location>
</feature>
<name>A0ABD5FFH3_ENTAV</name>
<evidence type="ECO:0000313" key="1">
    <source>
        <dbReference type="EMBL" id="MDT2517151.1"/>
    </source>
</evidence>
<dbReference type="RefSeq" id="WP_311873188.1">
    <property type="nucleotide sequence ID" value="NZ_JARPWF010000260.1"/>
</dbReference>
<dbReference type="EMBL" id="JARPWY010000231">
    <property type="protein sequence ID" value="MDT2517151.1"/>
    <property type="molecule type" value="Genomic_DNA"/>
</dbReference>
<organism evidence="1 2">
    <name type="scientific">Enterococcus avium</name>
    <name type="common">Streptococcus avium</name>
    <dbReference type="NCBI Taxonomy" id="33945"/>
    <lineage>
        <taxon>Bacteria</taxon>
        <taxon>Bacillati</taxon>
        <taxon>Bacillota</taxon>
        <taxon>Bacilli</taxon>
        <taxon>Lactobacillales</taxon>
        <taxon>Enterococcaceae</taxon>
        <taxon>Enterococcus</taxon>
    </lineage>
</organism>
<dbReference type="Proteomes" id="UP001264335">
    <property type="component" value="Unassembled WGS sequence"/>
</dbReference>
<evidence type="ECO:0008006" key="3">
    <source>
        <dbReference type="Google" id="ProtNLM"/>
    </source>
</evidence>
<proteinExistence type="predicted"/>
<comment type="caution">
    <text evidence="1">The sequence shown here is derived from an EMBL/GenBank/DDBJ whole genome shotgun (WGS) entry which is preliminary data.</text>
</comment>